<keyword evidence="3" id="KW-1185">Reference proteome</keyword>
<protein>
    <recommendedName>
        <fullName evidence="1">DUF6473 domain-containing protein</fullName>
    </recommendedName>
</protein>
<evidence type="ECO:0000259" key="1">
    <source>
        <dbReference type="Pfam" id="PF20078"/>
    </source>
</evidence>
<dbReference type="Pfam" id="PF20078">
    <property type="entry name" value="DUF6473"/>
    <property type="match status" value="1"/>
</dbReference>
<dbReference type="AlphaFoldDB" id="A0A840CEU4"/>
<comment type="caution">
    <text evidence="2">The sequence shown here is derived from an EMBL/GenBank/DDBJ whole genome shotgun (WGS) entry which is preliminary data.</text>
</comment>
<organism evidence="2 3">
    <name type="scientific">Actibacterium naphthalenivorans</name>
    <dbReference type="NCBI Taxonomy" id="1614693"/>
    <lineage>
        <taxon>Bacteria</taxon>
        <taxon>Pseudomonadati</taxon>
        <taxon>Pseudomonadota</taxon>
        <taxon>Alphaproteobacteria</taxon>
        <taxon>Rhodobacterales</taxon>
        <taxon>Roseobacteraceae</taxon>
        <taxon>Actibacterium</taxon>
    </lineage>
</organism>
<dbReference type="EMBL" id="JACIEQ010000001">
    <property type="protein sequence ID" value="MBB4021296.1"/>
    <property type="molecule type" value="Genomic_DNA"/>
</dbReference>
<proteinExistence type="predicted"/>
<gene>
    <name evidence="2" type="ORF">GGR17_001087</name>
</gene>
<dbReference type="Proteomes" id="UP000585681">
    <property type="component" value="Unassembled WGS sequence"/>
</dbReference>
<feature type="domain" description="DUF6473" evidence="1">
    <location>
        <begin position="2"/>
        <end position="235"/>
    </location>
</feature>
<name>A0A840CEU4_9RHOB</name>
<evidence type="ECO:0000313" key="3">
    <source>
        <dbReference type="Proteomes" id="UP000585681"/>
    </source>
</evidence>
<reference evidence="2 3" key="1">
    <citation type="submission" date="2020-08" db="EMBL/GenBank/DDBJ databases">
        <title>Genomic Encyclopedia of Type Strains, Phase IV (KMG-IV): sequencing the most valuable type-strain genomes for metagenomic binning, comparative biology and taxonomic classification.</title>
        <authorList>
            <person name="Goeker M."/>
        </authorList>
    </citation>
    <scope>NUCLEOTIDE SEQUENCE [LARGE SCALE GENOMIC DNA]</scope>
    <source>
        <strain evidence="2 3">DSM 105040</strain>
    </source>
</reference>
<accession>A0A840CEU4</accession>
<evidence type="ECO:0000313" key="2">
    <source>
        <dbReference type="EMBL" id="MBB4021296.1"/>
    </source>
</evidence>
<dbReference type="InterPro" id="IPR045524">
    <property type="entry name" value="DUF6473"/>
</dbReference>
<sequence>MTGGTETYGKFVKTPFPALVEELTGHRIVNLGCANAGPDIFSGEAAVLTLCAPARVTVVQVLGAQNMSNRFYAVHPRRNDRFLRASPQLKALFPEVDFTEFHFTRHMLTTLKTVSLRKFAAVEAELKTAWVARLKSLTAPLAGASVLLHVTGVGSRGFADGGLGPEPLFVDDAMVAEVAPGFSETVRVRASAAAVARGTEGMVFSPLEEPAAMALPGPEVHAEIAAALAPAIDRFMGPA</sequence>